<organism evidence="3 4">
    <name type="scientific">Dyella choica</name>
    <dbReference type="NCBI Taxonomy" id="1927959"/>
    <lineage>
        <taxon>Bacteria</taxon>
        <taxon>Pseudomonadati</taxon>
        <taxon>Pseudomonadota</taxon>
        <taxon>Gammaproteobacteria</taxon>
        <taxon>Lysobacterales</taxon>
        <taxon>Rhodanobacteraceae</taxon>
        <taxon>Dyella</taxon>
    </lineage>
</organism>
<dbReference type="CDD" id="cd01106">
    <property type="entry name" value="HTH_TipAL-Mta"/>
    <property type="match status" value="1"/>
</dbReference>
<protein>
    <submittedName>
        <fullName evidence="3">MerR family transcriptional regulator</fullName>
    </submittedName>
</protein>
<dbReference type="Pfam" id="PF13411">
    <property type="entry name" value="MerR_1"/>
    <property type="match status" value="1"/>
</dbReference>
<dbReference type="PROSITE" id="PS50937">
    <property type="entry name" value="HTH_MERR_2"/>
    <property type="match status" value="1"/>
</dbReference>
<dbReference type="EMBL" id="RYYV01000025">
    <property type="protein sequence ID" value="RUL70269.1"/>
    <property type="molecule type" value="Genomic_DNA"/>
</dbReference>
<dbReference type="InterPro" id="IPR012925">
    <property type="entry name" value="TipAS_dom"/>
</dbReference>
<evidence type="ECO:0000256" key="1">
    <source>
        <dbReference type="ARBA" id="ARBA00023125"/>
    </source>
</evidence>
<dbReference type="PANTHER" id="PTHR30204:SF90">
    <property type="entry name" value="HTH-TYPE TRANSCRIPTIONAL ACTIVATOR MTA"/>
    <property type="match status" value="1"/>
</dbReference>
<dbReference type="InterPro" id="IPR047057">
    <property type="entry name" value="MerR_fam"/>
</dbReference>
<reference evidence="3 4" key="1">
    <citation type="submission" date="2018-12" db="EMBL/GenBank/DDBJ databases">
        <title>Dyella dinghuensis sp. nov. DHOA06 and Dyella choica sp. nov. 4M-K27, isolated from forest soil.</title>
        <authorList>
            <person name="Qiu L.-H."/>
            <person name="Gao Z.-H."/>
        </authorList>
    </citation>
    <scope>NUCLEOTIDE SEQUENCE [LARGE SCALE GENOMIC DNA]</scope>
    <source>
        <strain evidence="3 4">4M-K27</strain>
    </source>
</reference>
<dbReference type="Gene3D" id="1.10.1660.10">
    <property type="match status" value="1"/>
</dbReference>
<dbReference type="GO" id="GO:0003700">
    <property type="term" value="F:DNA-binding transcription factor activity"/>
    <property type="evidence" value="ECO:0007669"/>
    <property type="project" value="InterPro"/>
</dbReference>
<keyword evidence="1" id="KW-0238">DNA-binding</keyword>
<comment type="caution">
    <text evidence="3">The sequence shown here is derived from an EMBL/GenBank/DDBJ whole genome shotgun (WGS) entry which is preliminary data.</text>
</comment>
<dbReference type="OrthoDB" id="9808480at2"/>
<accession>A0A3S0Q296</accession>
<feature type="domain" description="HTH merR-type" evidence="2">
    <location>
        <begin position="1"/>
        <end position="71"/>
    </location>
</feature>
<dbReference type="RefSeq" id="WP_126686734.1">
    <property type="nucleotide sequence ID" value="NZ_RYYV01000025.1"/>
</dbReference>
<dbReference type="SUPFAM" id="SSF46955">
    <property type="entry name" value="Putative DNA-binding domain"/>
    <property type="match status" value="1"/>
</dbReference>
<dbReference type="SMART" id="SM00422">
    <property type="entry name" value="HTH_MERR"/>
    <property type="match status" value="1"/>
</dbReference>
<dbReference type="PRINTS" id="PR00040">
    <property type="entry name" value="HTHMERR"/>
</dbReference>
<evidence type="ECO:0000313" key="4">
    <source>
        <dbReference type="Proteomes" id="UP000274358"/>
    </source>
</evidence>
<dbReference type="Pfam" id="PF07739">
    <property type="entry name" value="TipAS"/>
    <property type="match status" value="1"/>
</dbReference>
<dbReference type="GO" id="GO:0003677">
    <property type="term" value="F:DNA binding"/>
    <property type="evidence" value="ECO:0007669"/>
    <property type="project" value="UniProtKB-KW"/>
</dbReference>
<name>A0A3S0Q296_9GAMM</name>
<dbReference type="InterPro" id="IPR000551">
    <property type="entry name" value="MerR-type_HTH_dom"/>
</dbReference>
<dbReference type="PANTHER" id="PTHR30204">
    <property type="entry name" value="REDOX-CYCLING DRUG-SENSING TRANSCRIPTIONAL ACTIVATOR SOXR"/>
    <property type="match status" value="1"/>
</dbReference>
<proteinExistence type="predicted"/>
<keyword evidence="4" id="KW-1185">Reference proteome</keyword>
<sequence>MRWKVGDLARRTGLTVRSLHHYHQIGLLRPSARSDAGYRLYTDEDVERLYRIITLRRLGLSLADIGTALSTAEASLQTLINKQIRMLELTMARDRRLHRQLCAARETLAAGQPLDPSQWIDAMELMTMYEHHFSAEELKRLPLYHDADAQSEWSALVGAVQTAIDRGAKPGDADVDLLAFRWMQMLDRDTGGNPDFLMRLHTMQQDVPQARQLSGITKELGHFVEQATLAARLAIFDRYLLPDEMAHMRENYGRDMYEWPPLIAALIKARDAGTPSDDPHVLELARKWLKLFTAYAGNDPATHARIREAYANEPDLRSGSGVNESLFGYVRAAMEELTRTS</sequence>
<dbReference type="Proteomes" id="UP000274358">
    <property type="component" value="Unassembled WGS sequence"/>
</dbReference>
<dbReference type="InterPro" id="IPR009061">
    <property type="entry name" value="DNA-bd_dom_put_sf"/>
</dbReference>
<evidence type="ECO:0000259" key="2">
    <source>
        <dbReference type="PROSITE" id="PS50937"/>
    </source>
</evidence>
<dbReference type="AlphaFoldDB" id="A0A3S0Q296"/>
<gene>
    <name evidence="3" type="ORF">EKH80_20875</name>
</gene>
<evidence type="ECO:0000313" key="3">
    <source>
        <dbReference type="EMBL" id="RUL70269.1"/>
    </source>
</evidence>